<dbReference type="Proteomes" id="UP001152320">
    <property type="component" value="Chromosome 16"/>
</dbReference>
<keyword evidence="6" id="KW-1185">Reference proteome</keyword>
<dbReference type="InterPro" id="IPR055355">
    <property type="entry name" value="ZP-C"/>
</dbReference>
<organism evidence="5 6">
    <name type="scientific">Holothuria leucospilota</name>
    <name type="common">Black long sea cucumber</name>
    <name type="synonym">Mertensiothuria leucospilota</name>
    <dbReference type="NCBI Taxonomy" id="206669"/>
    <lineage>
        <taxon>Eukaryota</taxon>
        <taxon>Metazoa</taxon>
        <taxon>Echinodermata</taxon>
        <taxon>Eleutherozoa</taxon>
        <taxon>Echinozoa</taxon>
        <taxon>Holothuroidea</taxon>
        <taxon>Aspidochirotacea</taxon>
        <taxon>Aspidochirotida</taxon>
        <taxon>Holothuriidae</taxon>
        <taxon>Holothuria</taxon>
    </lineage>
</organism>
<proteinExistence type="predicted"/>
<dbReference type="PANTHER" id="PTHR14002">
    <property type="entry name" value="ENDOGLIN/TGF-BETA RECEPTOR TYPE III"/>
    <property type="match status" value="1"/>
</dbReference>
<dbReference type="Gene3D" id="2.60.40.4100">
    <property type="entry name" value="Zona pellucida, ZP-C domain"/>
    <property type="match status" value="1"/>
</dbReference>
<dbReference type="AlphaFoldDB" id="A0A9Q1BIJ5"/>
<keyword evidence="3" id="KW-0812">Transmembrane</keyword>
<evidence type="ECO:0000259" key="4">
    <source>
        <dbReference type="PROSITE" id="PS51034"/>
    </source>
</evidence>
<evidence type="ECO:0000313" key="5">
    <source>
        <dbReference type="EMBL" id="KAJ8027152.1"/>
    </source>
</evidence>
<reference evidence="5" key="1">
    <citation type="submission" date="2021-10" db="EMBL/GenBank/DDBJ databases">
        <title>Tropical sea cucumber genome reveals ecological adaptation and Cuvierian tubules defense mechanism.</title>
        <authorList>
            <person name="Chen T."/>
        </authorList>
    </citation>
    <scope>NUCLEOTIDE SEQUENCE</scope>
    <source>
        <strain evidence="5">Nanhai2018</strain>
        <tissue evidence="5">Muscle</tissue>
    </source>
</reference>
<name>A0A9Q1BIJ5_HOLLE</name>
<dbReference type="OrthoDB" id="10063988at2759"/>
<evidence type="ECO:0000313" key="6">
    <source>
        <dbReference type="Proteomes" id="UP001152320"/>
    </source>
</evidence>
<protein>
    <submittedName>
        <fullName evidence="5">Deleted in malignant brain tumors 1 protein</fullName>
    </submittedName>
</protein>
<dbReference type="SMART" id="SM00241">
    <property type="entry name" value="ZP"/>
    <property type="match status" value="1"/>
</dbReference>
<dbReference type="Pfam" id="PF00100">
    <property type="entry name" value="Zona_pellucida"/>
    <property type="match status" value="1"/>
</dbReference>
<evidence type="ECO:0000256" key="2">
    <source>
        <dbReference type="ARBA" id="ARBA00023157"/>
    </source>
</evidence>
<keyword evidence="2" id="KW-1015">Disulfide bond</keyword>
<sequence>MVTRLPLTSALIEDLVLIIAVTAKMLAYAVWENNTHGFYQNTVVNSVNNASVIEYVGLEIPIVCEYARFKTLQSHFETVNEVIMKQDKSVFEYDFATYTDITYTIRYNKYPVETTLNTKLYFRVELIRSPRNLNIHLRSCRATPSTDFDDPTVYEFIRDGCEINNAAVRVLIPNKPTQADFEMTSFRFRRDIGNPESQVWIHCEVIVCDVNDTSSECGRGCEQSRHRRSVGVPYQKSKRIIQGPIFLREARKELETVTSEKDNRMSSIIATALAALSFVMFFGLLVMGVTLYKVMLKSRPEGYQPLRHTSAATNT</sequence>
<dbReference type="InterPro" id="IPR042235">
    <property type="entry name" value="ZP-C_dom"/>
</dbReference>
<dbReference type="InterPro" id="IPR001507">
    <property type="entry name" value="ZP_dom"/>
</dbReference>
<gene>
    <name evidence="5" type="ORF">HOLleu_32207</name>
</gene>
<evidence type="ECO:0000256" key="3">
    <source>
        <dbReference type="SAM" id="Phobius"/>
    </source>
</evidence>
<feature type="transmembrane region" description="Helical" evidence="3">
    <location>
        <begin position="268"/>
        <end position="292"/>
    </location>
</feature>
<accession>A0A9Q1BIJ5</accession>
<comment type="caution">
    <text evidence="5">The sequence shown here is derived from an EMBL/GenBank/DDBJ whole genome shotgun (WGS) entry which is preliminary data.</text>
</comment>
<keyword evidence="3" id="KW-1133">Transmembrane helix</keyword>
<dbReference type="PANTHER" id="PTHR14002:SF43">
    <property type="entry name" value="DELTA-LIKE PROTEIN"/>
    <property type="match status" value="1"/>
</dbReference>
<evidence type="ECO:0000256" key="1">
    <source>
        <dbReference type="ARBA" id="ARBA00022729"/>
    </source>
</evidence>
<feature type="domain" description="ZP" evidence="4">
    <location>
        <begin position="1"/>
        <end position="224"/>
    </location>
</feature>
<keyword evidence="1" id="KW-0732">Signal</keyword>
<dbReference type="PROSITE" id="PS51034">
    <property type="entry name" value="ZP_2"/>
    <property type="match status" value="1"/>
</dbReference>
<keyword evidence="3" id="KW-0472">Membrane</keyword>
<dbReference type="EMBL" id="JAIZAY010000016">
    <property type="protein sequence ID" value="KAJ8027152.1"/>
    <property type="molecule type" value="Genomic_DNA"/>
</dbReference>